<dbReference type="InterPro" id="IPR003362">
    <property type="entry name" value="Bact_transf"/>
</dbReference>
<dbReference type="SUPFAM" id="SSF52091">
    <property type="entry name" value="SpoIIaa-like"/>
    <property type="match status" value="1"/>
</dbReference>
<sequence length="317" mass="35731">MASTIQLIEVPQSFCQQEVAFIQSQLAEWFEAEAQVGRLVFDFAKTRVLDSAAIVYLRQLSQQAKDKGVELLGWSLRPQLKQVLTLAGIDQYFTFTETTNQVFGDNVDVAFDQQVHPSVISKGKRLLDIVGALVGLTITSVLFIPLAIAIKLDSPGPVLFSQTRCGYKGQQFKIWKFRSMVTNAEALKHQVENEIDGAFFKNTNDPRITKVGKFLRKTSLDEFAQFWNVLIGEMSLVGTRPPTLDEVAQYNSHQSNRLEVKPGLTGEWQVNGRSTVLNFDQVVEMDLNYQKRWSLGYDIKLILKTIQVVFSKRSGAC</sequence>
<dbReference type="SMR" id="Q6ZES3"/>
<dbReference type="EnsemblBacteria" id="BAD01827">
    <property type="protein sequence ID" value="BAD01827"/>
    <property type="gene ID" value="BAD01827"/>
</dbReference>
<accession>Q6ZES3</accession>
<dbReference type="Proteomes" id="UP000001425">
    <property type="component" value="Plasmid pSYSM"/>
</dbReference>
<keyword evidence="5" id="KW-1185">Reference proteome</keyword>
<evidence type="ECO:0000313" key="5">
    <source>
        <dbReference type="Proteomes" id="UP000001425"/>
    </source>
</evidence>
<dbReference type="InParanoid" id="Q6ZES3"/>
<dbReference type="Gene3D" id="3.30.750.24">
    <property type="entry name" value="STAS domain"/>
    <property type="match status" value="1"/>
</dbReference>
<evidence type="ECO:0000256" key="2">
    <source>
        <dbReference type="SAM" id="Phobius"/>
    </source>
</evidence>
<dbReference type="GO" id="GO:0016780">
    <property type="term" value="F:phosphotransferase activity, for other substituted phosphate groups"/>
    <property type="evidence" value="ECO:0000318"/>
    <property type="project" value="GO_Central"/>
</dbReference>
<evidence type="ECO:0000259" key="3">
    <source>
        <dbReference type="PROSITE" id="PS50801"/>
    </source>
</evidence>
<evidence type="ECO:0000313" key="4">
    <source>
        <dbReference type="EMBL" id="BAD01827.1"/>
    </source>
</evidence>
<keyword evidence="2" id="KW-1133">Transmembrane helix</keyword>
<gene>
    <name evidence="4" type="ordered locus">sll5057</name>
</gene>
<dbReference type="InterPro" id="IPR002645">
    <property type="entry name" value="STAS_dom"/>
</dbReference>
<feature type="transmembrane region" description="Helical" evidence="2">
    <location>
        <begin position="126"/>
        <end position="150"/>
    </location>
</feature>
<keyword evidence="2" id="KW-0472">Membrane</keyword>
<dbReference type="EMBL" id="AP004310">
    <property type="protein sequence ID" value="BAD01827.1"/>
    <property type="molecule type" value="Genomic_DNA"/>
</dbReference>
<comment type="similarity">
    <text evidence="1">Belongs to the bacterial sugar transferase family.</text>
</comment>
<feature type="domain" description="STAS" evidence="3">
    <location>
        <begin position="1"/>
        <end position="114"/>
    </location>
</feature>
<dbReference type="CDD" id="cd07043">
    <property type="entry name" value="STAS_anti-anti-sigma_factors"/>
    <property type="match status" value="1"/>
</dbReference>
<dbReference type="KEGG" id="syn:sll5057"/>
<keyword evidence="4" id="KW-0614">Plasmid</keyword>
<dbReference type="InterPro" id="IPR036513">
    <property type="entry name" value="STAS_dom_sf"/>
</dbReference>
<reference evidence="4 5" key="1">
    <citation type="journal article" date="2003" name="DNA Res.">
        <title>Structural analysis of four large plasmids harboring in a unicellular cyanobacterium, Synechocystis sp. PCC 6803.</title>
        <authorList>
            <person name="Kaneko T."/>
            <person name="Nakamura Y."/>
            <person name="Sasamoto S."/>
            <person name="Watanabe A."/>
            <person name="Kohara M."/>
            <person name="Matsumoto M."/>
            <person name="Shimpo S."/>
            <person name="Yamada M."/>
            <person name="Tabata S."/>
        </authorList>
    </citation>
    <scope>NUCLEOTIDE SEQUENCE [LARGE SCALE GENOMIC DNA]</scope>
    <source>
        <strain evidence="5">ATCC 27184 / PCC 6803 / Kazusa</strain>
    </source>
</reference>
<keyword evidence="2" id="KW-0812">Transmembrane</keyword>
<name>Q6ZES3_SYNY3</name>
<protein>
    <submittedName>
        <fullName evidence="4">Sll5057 protein</fullName>
    </submittedName>
</protein>
<dbReference type="PANTHER" id="PTHR30576">
    <property type="entry name" value="COLANIC BIOSYNTHESIS UDP-GLUCOSE LIPID CARRIER TRANSFERASE"/>
    <property type="match status" value="1"/>
</dbReference>
<dbReference type="PhylomeDB" id="Q6ZES3"/>
<dbReference type="Pfam" id="PF02397">
    <property type="entry name" value="Bac_transf"/>
    <property type="match status" value="1"/>
</dbReference>
<organism evidence="4 5">
    <name type="scientific">Synechocystis sp. (strain ATCC 27184 / PCC 6803 / Kazusa)</name>
    <dbReference type="NCBI Taxonomy" id="1111708"/>
    <lineage>
        <taxon>Bacteria</taxon>
        <taxon>Bacillati</taxon>
        <taxon>Cyanobacteriota</taxon>
        <taxon>Cyanophyceae</taxon>
        <taxon>Synechococcales</taxon>
        <taxon>Merismopediaceae</taxon>
        <taxon>Synechocystis</taxon>
    </lineage>
</organism>
<dbReference type="PANTHER" id="PTHR30576:SF10">
    <property type="entry name" value="SLL5057 PROTEIN"/>
    <property type="match status" value="1"/>
</dbReference>
<dbReference type="PROSITE" id="PS50801">
    <property type="entry name" value="STAS"/>
    <property type="match status" value="1"/>
</dbReference>
<geneLocation type="plasmid" evidence="4 5">
    <name>pSYSM</name>
</geneLocation>
<dbReference type="Pfam" id="PF01740">
    <property type="entry name" value="STAS"/>
    <property type="match status" value="1"/>
</dbReference>
<dbReference type="FunCoup" id="Q6ZES3">
    <property type="interactions" value="58"/>
</dbReference>
<dbReference type="AlphaFoldDB" id="Q6ZES3"/>
<evidence type="ECO:0000256" key="1">
    <source>
        <dbReference type="ARBA" id="ARBA00006464"/>
    </source>
</evidence>
<proteinExistence type="inferred from homology"/>